<keyword evidence="9" id="KW-0560">Oxidoreductase</keyword>
<evidence type="ECO:0000256" key="3">
    <source>
        <dbReference type="ARBA" id="ARBA00005179"/>
    </source>
</evidence>
<evidence type="ECO:0008006" key="15">
    <source>
        <dbReference type="Google" id="ProtNLM"/>
    </source>
</evidence>
<evidence type="ECO:0000256" key="11">
    <source>
        <dbReference type="ARBA" id="ARBA00023033"/>
    </source>
</evidence>
<comment type="cofactor">
    <cofactor evidence="1">
        <name>heme</name>
        <dbReference type="ChEBI" id="CHEBI:30413"/>
    </cofactor>
</comment>
<dbReference type="GO" id="GO:0004497">
    <property type="term" value="F:monooxygenase activity"/>
    <property type="evidence" value="ECO:0007669"/>
    <property type="project" value="UniProtKB-KW"/>
</dbReference>
<evidence type="ECO:0000256" key="7">
    <source>
        <dbReference type="ARBA" id="ARBA00022723"/>
    </source>
</evidence>
<evidence type="ECO:0000256" key="8">
    <source>
        <dbReference type="ARBA" id="ARBA00022989"/>
    </source>
</evidence>
<reference evidence="13" key="1">
    <citation type="submission" date="2022-11" db="EMBL/GenBank/DDBJ databases">
        <title>Genome Sequence of Cubamyces cubensis.</title>
        <authorList>
            <person name="Buettner E."/>
        </authorList>
    </citation>
    <scope>NUCLEOTIDE SEQUENCE</scope>
    <source>
        <strain evidence="13">MPL-01</strain>
    </source>
</reference>
<dbReference type="PRINTS" id="PR00463">
    <property type="entry name" value="EP450I"/>
</dbReference>
<accession>A0AAD7TJ03</accession>
<keyword evidence="8" id="KW-1133">Transmembrane helix</keyword>
<dbReference type="Gene3D" id="1.10.630.10">
    <property type="entry name" value="Cytochrome P450"/>
    <property type="match status" value="1"/>
</dbReference>
<keyword evidence="12" id="KW-0472">Membrane</keyword>
<dbReference type="InterPro" id="IPR050364">
    <property type="entry name" value="Cytochrome_P450_fung"/>
</dbReference>
<keyword evidence="6" id="KW-0812">Transmembrane</keyword>
<dbReference type="Pfam" id="PF00067">
    <property type="entry name" value="p450"/>
    <property type="match status" value="1"/>
</dbReference>
<dbReference type="Proteomes" id="UP001215151">
    <property type="component" value="Unassembled WGS sequence"/>
</dbReference>
<keyword evidence="5" id="KW-0349">Heme</keyword>
<comment type="similarity">
    <text evidence="4">Belongs to the cytochrome P450 family.</text>
</comment>
<evidence type="ECO:0000313" key="13">
    <source>
        <dbReference type="EMBL" id="KAJ8457353.1"/>
    </source>
</evidence>
<comment type="subcellular location">
    <subcellularLocation>
        <location evidence="2">Membrane</location>
        <topology evidence="2">Single-pass membrane protein</topology>
    </subcellularLocation>
</comment>
<dbReference type="GO" id="GO:0016020">
    <property type="term" value="C:membrane"/>
    <property type="evidence" value="ECO:0007669"/>
    <property type="project" value="UniProtKB-SubCell"/>
</dbReference>
<dbReference type="EMBL" id="JAPEVG010000571">
    <property type="protein sequence ID" value="KAJ8457353.1"/>
    <property type="molecule type" value="Genomic_DNA"/>
</dbReference>
<dbReference type="GO" id="GO:0005506">
    <property type="term" value="F:iron ion binding"/>
    <property type="evidence" value="ECO:0007669"/>
    <property type="project" value="InterPro"/>
</dbReference>
<dbReference type="PANTHER" id="PTHR46300">
    <property type="entry name" value="P450, PUTATIVE (EUROFUNG)-RELATED-RELATED"/>
    <property type="match status" value="1"/>
</dbReference>
<dbReference type="CDD" id="cd11065">
    <property type="entry name" value="CYP64-like"/>
    <property type="match status" value="1"/>
</dbReference>
<keyword evidence="10" id="KW-0408">Iron</keyword>
<proteinExistence type="inferred from homology"/>
<organism evidence="13 14">
    <name type="scientific">Trametes cubensis</name>
    <dbReference type="NCBI Taxonomy" id="1111947"/>
    <lineage>
        <taxon>Eukaryota</taxon>
        <taxon>Fungi</taxon>
        <taxon>Dikarya</taxon>
        <taxon>Basidiomycota</taxon>
        <taxon>Agaricomycotina</taxon>
        <taxon>Agaricomycetes</taxon>
        <taxon>Polyporales</taxon>
        <taxon>Polyporaceae</taxon>
        <taxon>Trametes</taxon>
    </lineage>
</organism>
<gene>
    <name evidence="13" type="ORF">ONZ51_g11587</name>
</gene>
<evidence type="ECO:0000256" key="9">
    <source>
        <dbReference type="ARBA" id="ARBA00023002"/>
    </source>
</evidence>
<evidence type="ECO:0000313" key="14">
    <source>
        <dbReference type="Proteomes" id="UP001215151"/>
    </source>
</evidence>
<evidence type="ECO:0000256" key="10">
    <source>
        <dbReference type="ARBA" id="ARBA00023004"/>
    </source>
</evidence>
<evidence type="ECO:0000256" key="1">
    <source>
        <dbReference type="ARBA" id="ARBA00001971"/>
    </source>
</evidence>
<keyword evidence="7" id="KW-0479">Metal-binding</keyword>
<comment type="pathway">
    <text evidence="3">Secondary metabolite biosynthesis.</text>
</comment>
<comment type="caution">
    <text evidence="13">The sequence shown here is derived from an EMBL/GenBank/DDBJ whole genome shotgun (WGS) entry which is preliminary data.</text>
</comment>
<dbReference type="GO" id="GO:0020037">
    <property type="term" value="F:heme binding"/>
    <property type="evidence" value="ECO:0007669"/>
    <property type="project" value="InterPro"/>
</dbReference>
<dbReference type="SUPFAM" id="SSF48264">
    <property type="entry name" value="Cytochrome P450"/>
    <property type="match status" value="1"/>
</dbReference>
<dbReference type="InterPro" id="IPR002401">
    <property type="entry name" value="Cyt_P450_E_grp-I"/>
</dbReference>
<dbReference type="GO" id="GO:0016705">
    <property type="term" value="F:oxidoreductase activity, acting on paired donors, with incorporation or reduction of molecular oxygen"/>
    <property type="evidence" value="ECO:0007669"/>
    <property type="project" value="InterPro"/>
</dbReference>
<evidence type="ECO:0000256" key="2">
    <source>
        <dbReference type="ARBA" id="ARBA00004167"/>
    </source>
</evidence>
<name>A0AAD7TJ03_9APHY</name>
<evidence type="ECO:0000256" key="5">
    <source>
        <dbReference type="ARBA" id="ARBA00022617"/>
    </source>
</evidence>
<dbReference type="AlphaFoldDB" id="A0AAD7TJ03"/>
<dbReference type="InterPro" id="IPR001128">
    <property type="entry name" value="Cyt_P450"/>
</dbReference>
<dbReference type="InterPro" id="IPR036396">
    <property type="entry name" value="Cyt_P450_sf"/>
</dbReference>
<protein>
    <recommendedName>
        <fullName evidence="15">O-methylsterigmatocystin oxidoreductase</fullName>
    </recommendedName>
</protein>
<keyword evidence="14" id="KW-1185">Reference proteome</keyword>
<dbReference type="PANTHER" id="PTHR46300:SF7">
    <property type="entry name" value="P450, PUTATIVE (EUROFUNG)-RELATED"/>
    <property type="match status" value="1"/>
</dbReference>
<sequence length="404" mass="46078">MPTTNMGAHYAQLVKKYGDLVYLDAFGQPILILGTHEIAVDLLDKRSSKYSDRAISPIVQLGGFDWVVVFIRYGPLWRRHRRAFHRFFNPNAVKQFRPIQRDHIGHFLTNLLSTPDDFSEHIRHLFTATIMRITYGLNIAEEDEDYATIAEEALSAFSDLLVPGKYLVELFPSLRKIPAWFPGAQFKRDAAEGKKAVYRIRDTPWERTLKLIREGTAEPSITTAMLDRIPTLPAQEASDEEELTKYITAAVYGGGADTTLATIHALFMLMAKYPEVQEKAHAELDKVVGPNRLPDFSDETALPYISAIAKECIRWHTVVPLGIPHKLIEDDEYRGYFIPKGTVVVANIWHYSHDERHYHNPHEFIPERFLKNGQLDPDVLDPKNFAFGYGRFVLVGTSLKDHCS</sequence>
<evidence type="ECO:0000256" key="4">
    <source>
        <dbReference type="ARBA" id="ARBA00010617"/>
    </source>
</evidence>
<evidence type="ECO:0000256" key="12">
    <source>
        <dbReference type="ARBA" id="ARBA00023136"/>
    </source>
</evidence>
<evidence type="ECO:0000256" key="6">
    <source>
        <dbReference type="ARBA" id="ARBA00022692"/>
    </source>
</evidence>
<keyword evidence="11" id="KW-0503">Monooxygenase</keyword>